<evidence type="ECO:0000313" key="2">
    <source>
        <dbReference type="Proteomes" id="UP000238274"/>
    </source>
</evidence>
<proteinExistence type="predicted"/>
<evidence type="ECO:0000313" key="1">
    <source>
        <dbReference type="EMBL" id="POW23097.1"/>
    </source>
</evidence>
<gene>
    <name evidence="1" type="ORF">PSHT_00638</name>
</gene>
<protein>
    <submittedName>
        <fullName evidence="1">Uncharacterized protein</fullName>
    </submittedName>
</protein>
<comment type="caution">
    <text evidence="1">The sequence shown here is derived from an EMBL/GenBank/DDBJ whole genome shotgun (WGS) entry which is preliminary data.</text>
</comment>
<dbReference type="AlphaFoldDB" id="A0A2S4WN29"/>
<dbReference type="EMBL" id="PKSM01000004">
    <property type="protein sequence ID" value="POW23097.1"/>
    <property type="molecule type" value="Genomic_DNA"/>
</dbReference>
<reference evidence="2" key="3">
    <citation type="journal article" date="2018" name="Mol. Plant Microbe Interact.">
        <title>Genome sequence resources for the wheat stripe rust pathogen (Puccinia striiformis f. sp. tritici) and the barley stripe rust pathogen (Puccinia striiformis f. sp. hordei).</title>
        <authorList>
            <person name="Xia C."/>
            <person name="Wang M."/>
            <person name="Yin C."/>
            <person name="Cornejo O.E."/>
            <person name="Hulbert S.H."/>
            <person name="Chen X."/>
        </authorList>
    </citation>
    <scope>NUCLEOTIDE SEQUENCE [LARGE SCALE GENOMIC DNA]</scope>
    <source>
        <strain evidence="2">93TX-2</strain>
    </source>
</reference>
<organism evidence="1 2">
    <name type="scientific">Puccinia striiformis</name>
    <dbReference type="NCBI Taxonomy" id="27350"/>
    <lineage>
        <taxon>Eukaryota</taxon>
        <taxon>Fungi</taxon>
        <taxon>Dikarya</taxon>
        <taxon>Basidiomycota</taxon>
        <taxon>Pucciniomycotina</taxon>
        <taxon>Pucciniomycetes</taxon>
        <taxon>Pucciniales</taxon>
        <taxon>Pucciniaceae</taxon>
        <taxon>Puccinia</taxon>
    </lineage>
</organism>
<dbReference type="VEuPathDB" id="FungiDB:PSTT_07243"/>
<dbReference type="Proteomes" id="UP000238274">
    <property type="component" value="Unassembled WGS sequence"/>
</dbReference>
<name>A0A2S4WN29_9BASI</name>
<sequence>MLKMFSSLTIDKSRFSKAHQSDLTIYCDQSGHHLDPKGKVIEEWYHDKVTNKLDGSIGQLNEWRKKAAAEVTKIKKFILLEV</sequence>
<dbReference type="VEuPathDB" id="FungiDB:PSHT_00638"/>
<accession>A0A2S4WN29</accession>
<reference evidence="1 2" key="1">
    <citation type="submission" date="2017-12" db="EMBL/GenBank/DDBJ databases">
        <title>Gene loss provides genomic basis for host adaptation in cereal stripe rust fungi.</title>
        <authorList>
            <person name="Xia C."/>
        </authorList>
    </citation>
    <scope>NUCLEOTIDE SEQUENCE [LARGE SCALE GENOMIC DNA]</scope>
    <source>
        <strain evidence="1 2">93TX-2</strain>
    </source>
</reference>
<reference evidence="2" key="2">
    <citation type="journal article" date="2018" name="BMC Genomics">
        <title>Genomic insights into host adaptation between the wheat stripe rust pathogen (Puccinia striiformis f. sp. tritici) and the barley stripe rust pathogen (Puccinia striiformis f. sp. hordei).</title>
        <authorList>
            <person name="Xia C."/>
            <person name="Wang M."/>
            <person name="Yin C."/>
            <person name="Cornejo O.E."/>
            <person name="Hulbert S.H."/>
            <person name="Chen X."/>
        </authorList>
    </citation>
    <scope>NUCLEOTIDE SEQUENCE [LARGE SCALE GENOMIC DNA]</scope>
    <source>
        <strain evidence="2">93TX-2</strain>
    </source>
</reference>
<keyword evidence="2" id="KW-1185">Reference proteome</keyword>